<name>A0A6I2G9X1_9LACT</name>
<gene>
    <name evidence="2" type="ORF">GIY09_01485</name>
</gene>
<keyword evidence="3" id="KW-1185">Reference proteome</keyword>
<dbReference type="InterPro" id="IPR027417">
    <property type="entry name" value="P-loop_NTPase"/>
</dbReference>
<dbReference type="SUPFAM" id="SSF52540">
    <property type="entry name" value="P-loop containing nucleoside triphosphate hydrolases"/>
    <property type="match status" value="1"/>
</dbReference>
<organism evidence="2 3">
    <name type="scientific">Fundicoccus ignavus</name>
    <dbReference type="NCBI Taxonomy" id="2664442"/>
    <lineage>
        <taxon>Bacteria</taxon>
        <taxon>Bacillati</taxon>
        <taxon>Bacillota</taxon>
        <taxon>Bacilli</taxon>
        <taxon>Lactobacillales</taxon>
        <taxon>Aerococcaceae</taxon>
        <taxon>Fundicoccus</taxon>
    </lineage>
</organism>
<dbReference type="GO" id="GO:0005524">
    <property type="term" value="F:ATP binding"/>
    <property type="evidence" value="ECO:0007669"/>
    <property type="project" value="InterPro"/>
</dbReference>
<evidence type="ECO:0000259" key="1">
    <source>
        <dbReference type="Pfam" id="PF13304"/>
    </source>
</evidence>
<dbReference type="Pfam" id="PF13304">
    <property type="entry name" value="AAA_21"/>
    <property type="match status" value="1"/>
</dbReference>
<dbReference type="InterPro" id="IPR003959">
    <property type="entry name" value="ATPase_AAA_core"/>
</dbReference>
<evidence type="ECO:0000313" key="3">
    <source>
        <dbReference type="Proteomes" id="UP000430975"/>
    </source>
</evidence>
<feature type="domain" description="ATPase AAA-type core" evidence="1">
    <location>
        <begin position="54"/>
        <end position="330"/>
    </location>
</feature>
<protein>
    <submittedName>
        <fullName evidence="2">AAA family ATPase</fullName>
    </submittedName>
</protein>
<dbReference type="AlphaFoldDB" id="A0A6I2G9X1"/>
<proteinExistence type="predicted"/>
<evidence type="ECO:0000313" key="2">
    <source>
        <dbReference type="EMBL" id="MRI84570.1"/>
    </source>
</evidence>
<sequence length="401" mass="46609">MKLLRTEIYNLNRFEEGKFIFDFVNDKRVYEAEEDNRVVFPVINNVYTHTAISLLGINASGKTSALVLLTQVLDIFIQNESLDYDSDFKDFFKTEVTTVNYVHHEGRLYKIESLIKKDTKRERLYFDQEKFYEKKLPKNISKKNFFTFSSKLEPTMERNELATNSLFGIFLKEEDSIFSSILNQMEQTNLRIIDHLDETNINLLSMHSDDIPISFIHYLDSSIELFEVVGEEKVANQPDKFKLKFIDSEEIIIVDYFNLNKYLSSGTIKGLSILMSIMLILNNGGYLVIDEIENHLNKAIVLSIIKLFQSSLNQLGATLIFSTHYQEIVDGLDRTDSMYILRKNESISMVRFSKLLESNDRTDKIKSEILLSGVYHTAPQYSRYINLKKDLQAHLINVRGD</sequence>
<dbReference type="Proteomes" id="UP000430975">
    <property type="component" value="Unassembled WGS sequence"/>
</dbReference>
<reference evidence="2 3" key="1">
    <citation type="submission" date="2019-11" db="EMBL/GenBank/DDBJ databases">
        <title>Characterisation of Fundicoccus ignavus gen. nov. sp. nov., a novel genus of the family Aerococcaceae isolated from bulk tank milk.</title>
        <authorList>
            <person name="Siebert A."/>
            <person name="Huptas C."/>
            <person name="Wenning M."/>
            <person name="Scherer S."/>
            <person name="Doll E.V."/>
        </authorList>
    </citation>
    <scope>NUCLEOTIDE SEQUENCE [LARGE SCALE GENOMIC DNA]</scope>
    <source>
        <strain evidence="2 3">WS4759</strain>
    </source>
</reference>
<comment type="caution">
    <text evidence="2">The sequence shown here is derived from an EMBL/GenBank/DDBJ whole genome shotgun (WGS) entry which is preliminary data.</text>
</comment>
<dbReference type="EMBL" id="WJQS01000001">
    <property type="protein sequence ID" value="MRI84570.1"/>
    <property type="molecule type" value="Genomic_DNA"/>
</dbReference>
<accession>A0A6I2G9X1</accession>
<dbReference type="Gene3D" id="3.40.50.300">
    <property type="entry name" value="P-loop containing nucleotide triphosphate hydrolases"/>
    <property type="match status" value="1"/>
</dbReference>
<dbReference type="GO" id="GO:0016887">
    <property type="term" value="F:ATP hydrolysis activity"/>
    <property type="evidence" value="ECO:0007669"/>
    <property type="project" value="InterPro"/>
</dbReference>
<dbReference type="RefSeq" id="WP_153863004.1">
    <property type="nucleotide sequence ID" value="NZ_WJQS01000001.1"/>
</dbReference>